<sequence>MWNPDPSTWCPLVVLHHMALRFSGHQLYRPIGIGIKKLRGCRIDMEHVETPKSSWPERPLLPHLGFLQTIFPDCLHPGCESQGFACRLTGKHGKDPELTDLPEDIVFFVTDFLMDALGLGDPDIDMHDPGRPTEPVSFHVSSAATQVFHSCINPDHCTGSGIRSAAMTRIENHGSELSVIGVGSDVCYAVTIVAAGDQNGLLSLLTSGP</sequence>
<evidence type="ECO:0000313" key="3">
    <source>
        <dbReference type="WBParaSite" id="HPBE_0000657201-mRNA-1"/>
    </source>
</evidence>
<reference evidence="1 2" key="1">
    <citation type="submission" date="2018-11" db="EMBL/GenBank/DDBJ databases">
        <authorList>
            <consortium name="Pathogen Informatics"/>
        </authorList>
    </citation>
    <scope>NUCLEOTIDE SEQUENCE [LARGE SCALE GENOMIC DNA]</scope>
</reference>
<protein>
    <submittedName>
        <fullName evidence="3">PPM-type phosphatase domain-containing protein</fullName>
    </submittedName>
</protein>
<dbReference type="EMBL" id="UZAH01025693">
    <property type="protein sequence ID" value="VDO68809.1"/>
    <property type="molecule type" value="Genomic_DNA"/>
</dbReference>
<accession>A0A183FI83</accession>
<accession>A0A3P7XU45</accession>
<name>A0A183FI83_HELPZ</name>
<proteinExistence type="predicted"/>
<dbReference type="WBParaSite" id="HPBE_0000657201-mRNA-1">
    <property type="protein sequence ID" value="HPBE_0000657201-mRNA-1"/>
    <property type="gene ID" value="HPBE_0000657201"/>
</dbReference>
<reference evidence="3" key="2">
    <citation type="submission" date="2019-09" db="UniProtKB">
        <authorList>
            <consortium name="WormBaseParasite"/>
        </authorList>
    </citation>
    <scope>IDENTIFICATION</scope>
</reference>
<dbReference type="AlphaFoldDB" id="A0A183FI83"/>
<evidence type="ECO:0000313" key="1">
    <source>
        <dbReference type="EMBL" id="VDO68809.1"/>
    </source>
</evidence>
<keyword evidence="2" id="KW-1185">Reference proteome</keyword>
<gene>
    <name evidence="1" type="ORF">HPBE_LOCUS6573</name>
</gene>
<evidence type="ECO:0000313" key="2">
    <source>
        <dbReference type="Proteomes" id="UP000050761"/>
    </source>
</evidence>
<dbReference type="Proteomes" id="UP000050761">
    <property type="component" value="Unassembled WGS sequence"/>
</dbReference>
<organism evidence="2 3">
    <name type="scientific">Heligmosomoides polygyrus</name>
    <name type="common">Parasitic roundworm</name>
    <dbReference type="NCBI Taxonomy" id="6339"/>
    <lineage>
        <taxon>Eukaryota</taxon>
        <taxon>Metazoa</taxon>
        <taxon>Ecdysozoa</taxon>
        <taxon>Nematoda</taxon>
        <taxon>Chromadorea</taxon>
        <taxon>Rhabditida</taxon>
        <taxon>Rhabditina</taxon>
        <taxon>Rhabditomorpha</taxon>
        <taxon>Strongyloidea</taxon>
        <taxon>Heligmosomidae</taxon>
        <taxon>Heligmosomoides</taxon>
    </lineage>
</organism>